<dbReference type="NCBIfam" id="TIGR00231">
    <property type="entry name" value="small_GTP"/>
    <property type="match status" value="1"/>
</dbReference>
<dbReference type="Proteomes" id="UP001295684">
    <property type="component" value="Unassembled WGS sequence"/>
</dbReference>
<evidence type="ECO:0000256" key="2">
    <source>
        <dbReference type="ARBA" id="ARBA00022741"/>
    </source>
</evidence>
<dbReference type="PROSITE" id="PS51420">
    <property type="entry name" value="RHO"/>
    <property type="match status" value="1"/>
</dbReference>
<keyword evidence="2" id="KW-0547">Nucleotide-binding</keyword>
<comment type="similarity">
    <text evidence="1">Belongs to the small GTPase superfamily. Rab family.</text>
</comment>
<evidence type="ECO:0000256" key="4">
    <source>
        <dbReference type="ARBA" id="ARBA00023288"/>
    </source>
</evidence>
<dbReference type="PROSITE" id="PS51417">
    <property type="entry name" value="ARF"/>
    <property type="match status" value="1"/>
</dbReference>
<dbReference type="SMART" id="SM00175">
    <property type="entry name" value="RAB"/>
    <property type="match status" value="1"/>
</dbReference>
<dbReference type="InterPro" id="IPR050305">
    <property type="entry name" value="Small_GTPase_Rab"/>
</dbReference>
<name>A0AAD2D3X1_EUPCR</name>
<reference evidence="5" key="1">
    <citation type="submission" date="2023-07" db="EMBL/GenBank/DDBJ databases">
        <authorList>
            <consortium name="AG Swart"/>
            <person name="Singh M."/>
            <person name="Singh A."/>
            <person name="Seah K."/>
            <person name="Emmerich C."/>
        </authorList>
    </citation>
    <scope>NUCLEOTIDE SEQUENCE</scope>
    <source>
        <strain evidence="5">DP1</strain>
    </source>
</reference>
<dbReference type="Gene3D" id="3.40.50.300">
    <property type="entry name" value="P-loop containing nucleotide triphosphate hydrolases"/>
    <property type="match status" value="1"/>
</dbReference>
<dbReference type="GO" id="GO:0003924">
    <property type="term" value="F:GTPase activity"/>
    <property type="evidence" value="ECO:0007669"/>
    <property type="project" value="InterPro"/>
</dbReference>
<dbReference type="InterPro" id="IPR001806">
    <property type="entry name" value="Small_GTPase"/>
</dbReference>
<evidence type="ECO:0000256" key="1">
    <source>
        <dbReference type="ARBA" id="ARBA00006270"/>
    </source>
</evidence>
<dbReference type="SMART" id="SM00177">
    <property type="entry name" value="ARF"/>
    <property type="match status" value="1"/>
</dbReference>
<dbReference type="SMART" id="SM00174">
    <property type="entry name" value="RHO"/>
    <property type="match status" value="1"/>
</dbReference>
<dbReference type="PANTHER" id="PTHR47980">
    <property type="entry name" value="LD44762P"/>
    <property type="match status" value="1"/>
</dbReference>
<gene>
    <name evidence="5" type="ORF">ECRASSUSDP1_LOCUS20797</name>
</gene>
<dbReference type="GO" id="GO:0005525">
    <property type="term" value="F:GTP binding"/>
    <property type="evidence" value="ECO:0007669"/>
    <property type="project" value="UniProtKB-KW"/>
</dbReference>
<dbReference type="FunFam" id="3.40.50.300:FF:000808">
    <property type="entry name" value="Small GTP-binding protein, putative"/>
    <property type="match status" value="1"/>
</dbReference>
<comment type="caution">
    <text evidence="5">The sequence shown here is derived from an EMBL/GenBank/DDBJ whole genome shotgun (WGS) entry which is preliminary data.</text>
</comment>
<evidence type="ECO:0000256" key="3">
    <source>
        <dbReference type="ARBA" id="ARBA00023134"/>
    </source>
</evidence>
<dbReference type="EMBL" id="CAMPGE010021228">
    <property type="protein sequence ID" value="CAI2379387.1"/>
    <property type="molecule type" value="Genomic_DNA"/>
</dbReference>
<dbReference type="PROSITE" id="PS51419">
    <property type="entry name" value="RAB"/>
    <property type="match status" value="1"/>
</dbReference>
<dbReference type="PROSITE" id="PS51421">
    <property type="entry name" value="RAS"/>
    <property type="match status" value="1"/>
</dbReference>
<dbReference type="InterPro" id="IPR027417">
    <property type="entry name" value="P-loop_NTPase"/>
</dbReference>
<dbReference type="CDD" id="cd00154">
    <property type="entry name" value="Rab"/>
    <property type="match status" value="1"/>
</dbReference>
<keyword evidence="4" id="KW-0449">Lipoprotein</keyword>
<organism evidence="5 6">
    <name type="scientific">Euplotes crassus</name>
    <dbReference type="NCBI Taxonomy" id="5936"/>
    <lineage>
        <taxon>Eukaryota</taxon>
        <taxon>Sar</taxon>
        <taxon>Alveolata</taxon>
        <taxon>Ciliophora</taxon>
        <taxon>Intramacronucleata</taxon>
        <taxon>Spirotrichea</taxon>
        <taxon>Hypotrichia</taxon>
        <taxon>Euplotida</taxon>
        <taxon>Euplotidae</taxon>
        <taxon>Moneuplotes</taxon>
    </lineage>
</organism>
<dbReference type="SUPFAM" id="SSF52540">
    <property type="entry name" value="P-loop containing nucleoside triphosphate hydrolases"/>
    <property type="match status" value="1"/>
</dbReference>
<dbReference type="AlphaFoldDB" id="A0AAD2D3X1"/>
<dbReference type="SMART" id="SM00173">
    <property type="entry name" value="RAS"/>
    <property type="match status" value="1"/>
</dbReference>
<accession>A0AAD2D3X1</accession>
<evidence type="ECO:0000313" key="5">
    <source>
        <dbReference type="EMBL" id="CAI2379387.1"/>
    </source>
</evidence>
<dbReference type="InterPro" id="IPR005225">
    <property type="entry name" value="Small_GTP-bd"/>
</dbReference>
<dbReference type="PRINTS" id="PR00449">
    <property type="entry name" value="RASTRNSFRMNG"/>
</dbReference>
<protein>
    <submittedName>
        <fullName evidence="5">Uncharacterized protein</fullName>
    </submittedName>
</protein>
<sequence length="223" mass="25325">MESSAEADYIIKLILMGDSGCGKTSILARYNNPDPGHNIPTHATIGYDFSSKLYEQDDKVIQVHVWDTTGQEKYKSLIKTYYKKAMAAILVYDITKEETFENCNNWLKQLRNSGEPGCEVMLVGNKIDLEVERAVKTEEGMKFAEEKNIQFFETSAREGLNVKEVFDALLNKVLEKIKRLEGSDSKQNVDSREEESIDAYKKSINSQLSRSIKQSRKKKGCAC</sequence>
<keyword evidence="3" id="KW-0342">GTP-binding</keyword>
<dbReference type="Pfam" id="PF00071">
    <property type="entry name" value="Ras"/>
    <property type="match status" value="1"/>
</dbReference>
<evidence type="ECO:0000313" key="6">
    <source>
        <dbReference type="Proteomes" id="UP001295684"/>
    </source>
</evidence>
<keyword evidence="6" id="KW-1185">Reference proteome</keyword>
<proteinExistence type="inferred from homology"/>
<dbReference type="SMART" id="SM00176">
    <property type="entry name" value="RAN"/>
    <property type="match status" value="1"/>
</dbReference>